<evidence type="ECO:0000313" key="2">
    <source>
        <dbReference type="EMBL" id="KIK80448.1"/>
    </source>
</evidence>
<feature type="signal peptide" evidence="1">
    <location>
        <begin position="1"/>
        <end position="26"/>
    </location>
</feature>
<accession>A0A0D0CY17</accession>
<dbReference type="InParanoid" id="A0A0D0CY17"/>
<proteinExistence type="predicted"/>
<evidence type="ECO:0000313" key="3">
    <source>
        <dbReference type="Proteomes" id="UP000054538"/>
    </source>
</evidence>
<feature type="chain" id="PRO_5002208741" description="C3H1-type domain-containing protein" evidence="1">
    <location>
        <begin position="27"/>
        <end position="313"/>
    </location>
</feature>
<evidence type="ECO:0000256" key="1">
    <source>
        <dbReference type="SAM" id="SignalP"/>
    </source>
</evidence>
<dbReference type="OrthoDB" id="2662017at2759"/>
<organism evidence="2 3">
    <name type="scientific">Paxillus rubicundulus Ve08.2h10</name>
    <dbReference type="NCBI Taxonomy" id="930991"/>
    <lineage>
        <taxon>Eukaryota</taxon>
        <taxon>Fungi</taxon>
        <taxon>Dikarya</taxon>
        <taxon>Basidiomycota</taxon>
        <taxon>Agaricomycotina</taxon>
        <taxon>Agaricomycetes</taxon>
        <taxon>Agaricomycetidae</taxon>
        <taxon>Boletales</taxon>
        <taxon>Paxilineae</taxon>
        <taxon>Paxillaceae</taxon>
        <taxon>Paxillus</taxon>
    </lineage>
</organism>
<dbReference type="AlphaFoldDB" id="A0A0D0CY17"/>
<sequence length="313" mass="34525">MSAIKTSCRFCTLALTPFICQSGAHCFGQHPDHNGKVYWYFWPLGQGLKGQLLPPMPSQPLGSQVRPAATVSSKGTLGALQFSSINRNRQACGRSGVPPPVIHPILLHDPPTEPLNHNAAPPKFAIDPTLLHYMSTECQAGPSSSGNRHTEDNCDGAVQFARDMESACQLSLQDVETEWNPRPSFLLHPHHLFNSSSSPLSSPCATPDMQLLLITTGHKSKAEYKISAIQVSTKAKLDQECLTAQLASQCCIDLVYWDQNDHLPNNLVLQWTYDNQSDIPHWPDFTLTHVTTLLLALGEDVMAVKWFNPKILV</sequence>
<protein>
    <recommendedName>
        <fullName evidence="4">C3H1-type domain-containing protein</fullName>
    </recommendedName>
</protein>
<evidence type="ECO:0008006" key="4">
    <source>
        <dbReference type="Google" id="ProtNLM"/>
    </source>
</evidence>
<dbReference type="Proteomes" id="UP000054538">
    <property type="component" value="Unassembled WGS sequence"/>
</dbReference>
<dbReference type="HOGENOM" id="CLU_888774_0_0_1"/>
<dbReference type="EMBL" id="KN826016">
    <property type="protein sequence ID" value="KIK80448.1"/>
    <property type="molecule type" value="Genomic_DNA"/>
</dbReference>
<reference evidence="2 3" key="1">
    <citation type="submission" date="2014-04" db="EMBL/GenBank/DDBJ databases">
        <authorList>
            <consortium name="DOE Joint Genome Institute"/>
            <person name="Kuo A."/>
            <person name="Kohler A."/>
            <person name="Jargeat P."/>
            <person name="Nagy L.G."/>
            <person name="Floudas D."/>
            <person name="Copeland A."/>
            <person name="Barry K.W."/>
            <person name="Cichocki N."/>
            <person name="Veneault-Fourrey C."/>
            <person name="LaButti K."/>
            <person name="Lindquist E.A."/>
            <person name="Lipzen A."/>
            <person name="Lundell T."/>
            <person name="Morin E."/>
            <person name="Murat C."/>
            <person name="Sun H."/>
            <person name="Tunlid A."/>
            <person name="Henrissat B."/>
            <person name="Grigoriev I.V."/>
            <person name="Hibbett D.S."/>
            <person name="Martin F."/>
            <person name="Nordberg H.P."/>
            <person name="Cantor M.N."/>
            <person name="Hua S.X."/>
        </authorList>
    </citation>
    <scope>NUCLEOTIDE SEQUENCE [LARGE SCALE GENOMIC DNA]</scope>
    <source>
        <strain evidence="2 3">Ve08.2h10</strain>
    </source>
</reference>
<keyword evidence="3" id="KW-1185">Reference proteome</keyword>
<keyword evidence="1" id="KW-0732">Signal</keyword>
<reference evidence="3" key="2">
    <citation type="submission" date="2015-01" db="EMBL/GenBank/DDBJ databases">
        <title>Evolutionary Origins and Diversification of the Mycorrhizal Mutualists.</title>
        <authorList>
            <consortium name="DOE Joint Genome Institute"/>
            <consortium name="Mycorrhizal Genomics Consortium"/>
            <person name="Kohler A."/>
            <person name="Kuo A."/>
            <person name="Nagy L.G."/>
            <person name="Floudas D."/>
            <person name="Copeland A."/>
            <person name="Barry K.W."/>
            <person name="Cichocki N."/>
            <person name="Veneault-Fourrey C."/>
            <person name="LaButti K."/>
            <person name="Lindquist E.A."/>
            <person name="Lipzen A."/>
            <person name="Lundell T."/>
            <person name="Morin E."/>
            <person name="Murat C."/>
            <person name="Riley R."/>
            <person name="Ohm R."/>
            <person name="Sun H."/>
            <person name="Tunlid A."/>
            <person name="Henrissat B."/>
            <person name="Grigoriev I.V."/>
            <person name="Hibbett D.S."/>
            <person name="Martin F."/>
        </authorList>
    </citation>
    <scope>NUCLEOTIDE SEQUENCE [LARGE SCALE GENOMIC DNA]</scope>
    <source>
        <strain evidence="3">Ve08.2h10</strain>
    </source>
</reference>
<gene>
    <name evidence="2" type="ORF">PAXRUDRAFT_28159</name>
</gene>
<dbReference type="STRING" id="930991.A0A0D0CY17"/>
<name>A0A0D0CY17_9AGAM</name>